<evidence type="ECO:0000256" key="1">
    <source>
        <dbReference type="SAM" id="MobiDB-lite"/>
    </source>
</evidence>
<evidence type="ECO:0000313" key="3">
    <source>
        <dbReference type="EMBL" id="SBS84852.1"/>
    </source>
</evidence>
<dbReference type="Proteomes" id="UP000078546">
    <property type="component" value="Unassembled WGS sequence"/>
</dbReference>
<dbReference type="EMBL" id="FLQV01000469">
    <property type="protein sequence ID" value="SBS93433.1"/>
    <property type="molecule type" value="Genomic_DNA"/>
</dbReference>
<evidence type="ECO:0000313" key="4">
    <source>
        <dbReference type="EMBL" id="SBS93433.1"/>
    </source>
</evidence>
<feature type="region of interest" description="Disordered" evidence="1">
    <location>
        <begin position="103"/>
        <end position="122"/>
    </location>
</feature>
<evidence type="ECO:0000256" key="2">
    <source>
        <dbReference type="SAM" id="SignalP"/>
    </source>
</evidence>
<feature type="compositionally biased region" description="Acidic residues" evidence="1">
    <location>
        <begin position="105"/>
        <end position="122"/>
    </location>
</feature>
<reference evidence="5 6" key="1">
    <citation type="submission" date="2016-05" db="EMBL/GenBank/DDBJ databases">
        <authorList>
            <person name="Naeem Raeece"/>
        </authorList>
    </citation>
    <scope>NUCLEOTIDE SEQUENCE [LARGE SCALE GENOMIC DNA]</scope>
</reference>
<gene>
    <name evidence="4" type="ORF">POVCU1_025650</name>
    <name evidence="3" type="ORF">POVCU2_0028320</name>
</gene>
<evidence type="ECO:0000313" key="6">
    <source>
        <dbReference type="Proteomes" id="UP000078560"/>
    </source>
</evidence>
<evidence type="ECO:0000313" key="5">
    <source>
        <dbReference type="Proteomes" id="UP000078546"/>
    </source>
</evidence>
<feature type="chain" id="PRO_5015059691" evidence="2">
    <location>
        <begin position="21"/>
        <end position="260"/>
    </location>
</feature>
<sequence>MKRCIGYFVLTLLFFHEIATENDNTIKLVNIKKAGGEGSERKQFDLLVNANMASNFSEEKLRETHHDGHLRNEKRSGERRVRDTNEALVETSFLSVESKVKYDADAEDADSESEGEEVVYSDDEDDDAVMELSVDGDKENLDRGTRNTLLNQMTILKDITDKIKKENSSGKDIGKVDNVDETDAVSIADEERKIDKFYEYENKIFQKIRENKKNIYAMINEDLDVLLKPAQKEYMKVARGIKNKLLQEYEQILKEELSRE</sequence>
<keyword evidence="2" id="KW-0732">Signal</keyword>
<reference evidence="4" key="2">
    <citation type="submission" date="2016-05" db="EMBL/GenBank/DDBJ databases">
        <authorList>
            <person name="Lavstsen T."/>
            <person name="Jespersen J.S."/>
        </authorList>
    </citation>
    <scope>NUCLEOTIDE SEQUENCE [LARGE SCALE GENOMIC DNA]</scope>
</reference>
<proteinExistence type="predicted"/>
<feature type="signal peptide" evidence="2">
    <location>
        <begin position="1"/>
        <end position="20"/>
    </location>
</feature>
<name>A0A1A8WKI9_PLAOA</name>
<dbReference type="Proteomes" id="UP000078560">
    <property type="component" value="Unassembled WGS sequence"/>
</dbReference>
<dbReference type="EMBL" id="FLQU01000378">
    <property type="protein sequence ID" value="SBS84852.1"/>
    <property type="molecule type" value="Genomic_DNA"/>
</dbReference>
<dbReference type="AlphaFoldDB" id="A0A1A8WKI9"/>
<accession>A0A1A8WKI9</accession>
<protein>
    <submittedName>
        <fullName evidence="4">Uncharacterized protein</fullName>
    </submittedName>
</protein>
<feature type="region of interest" description="Disordered" evidence="1">
    <location>
        <begin position="62"/>
        <end position="82"/>
    </location>
</feature>
<organism evidence="4 5">
    <name type="scientific">Plasmodium ovale curtisi</name>
    <dbReference type="NCBI Taxonomy" id="864141"/>
    <lineage>
        <taxon>Eukaryota</taxon>
        <taxon>Sar</taxon>
        <taxon>Alveolata</taxon>
        <taxon>Apicomplexa</taxon>
        <taxon>Aconoidasida</taxon>
        <taxon>Haemosporida</taxon>
        <taxon>Plasmodiidae</taxon>
        <taxon>Plasmodium</taxon>
        <taxon>Plasmodium (Plasmodium)</taxon>
    </lineage>
</organism>